<gene>
    <name evidence="2" type="ORF">TIFTF001_044723</name>
</gene>
<evidence type="ECO:0000313" key="2">
    <source>
        <dbReference type="EMBL" id="GMN32829.1"/>
    </source>
</evidence>
<protein>
    <submittedName>
        <fullName evidence="2">Uncharacterized protein</fullName>
    </submittedName>
</protein>
<comment type="caution">
    <text evidence="2">The sequence shown here is derived from an EMBL/GenBank/DDBJ whole genome shotgun (WGS) entry which is preliminary data.</text>
</comment>
<evidence type="ECO:0000256" key="1">
    <source>
        <dbReference type="SAM" id="MobiDB-lite"/>
    </source>
</evidence>
<dbReference type="EMBL" id="BTGU01003471">
    <property type="protein sequence ID" value="GMN32829.1"/>
    <property type="molecule type" value="Genomic_DNA"/>
</dbReference>
<dbReference type="AlphaFoldDB" id="A0AA88DBH8"/>
<organism evidence="2 3">
    <name type="scientific">Ficus carica</name>
    <name type="common">Common fig</name>
    <dbReference type="NCBI Taxonomy" id="3494"/>
    <lineage>
        <taxon>Eukaryota</taxon>
        <taxon>Viridiplantae</taxon>
        <taxon>Streptophyta</taxon>
        <taxon>Embryophyta</taxon>
        <taxon>Tracheophyta</taxon>
        <taxon>Spermatophyta</taxon>
        <taxon>Magnoliopsida</taxon>
        <taxon>eudicotyledons</taxon>
        <taxon>Gunneridae</taxon>
        <taxon>Pentapetalae</taxon>
        <taxon>rosids</taxon>
        <taxon>fabids</taxon>
        <taxon>Rosales</taxon>
        <taxon>Moraceae</taxon>
        <taxon>Ficeae</taxon>
        <taxon>Ficus</taxon>
    </lineage>
</organism>
<feature type="region of interest" description="Disordered" evidence="1">
    <location>
        <begin position="1"/>
        <end position="35"/>
    </location>
</feature>
<reference evidence="2" key="1">
    <citation type="submission" date="2023-07" db="EMBL/GenBank/DDBJ databases">
        <title>draft genome sequence of fig (Ficus carica).</title>
        <authorList>
            <person name="Takahashi T."/>
            <person name="Nishimura K."/>
        </authorList>
    </citation>
    <scope>NUCLEOTIDE SEQUENCE</scope>
</reference>
<dbReference type="Proteomes" id="UP001187192">
    <property type="component" value="Unassembled WGS sequence"/>
</dbReference>
<feature type="compositionally biased region" description="Basic and acidic residues" evidence="1">
    <location>
        <begin position="16"/>
        <end position="30"/>
    </location>
</feature>
<name>A0AA88DBH8_FICCA</name>
<sequence length="52" mass="5672">MDRSSEELAKSSPEIPSEKGRVERRSREGSLKGIGTSFVDRGFESCLLGQTA</sequence>
<proteinExistence type="predicted"/>
<keyword evidence="3" id="KW-1185">Reference proteome</keyword>
<accession>A0AA88DBH8</accession>
<evidence type="ECO:0000313" key="3">
    <source>
        <dbReference type="Proteomes" id="UP001187192"/>
    </source>
</evidence>